<protein>
    <submittedName>
        <fullName evidence="2">Uncharacterized protein</fullName>
    </submittedName>
</protein>
<dbReference type="Proteomes" id="UP000008130">
    <property type="component" value="Chromosome"/>
</dbReference>
<feature type="region of interest" description="Disordered" evidence="1">
    <location>
        <begin position="61"/>
        <end position="136"/>
    </location>
</feature>
<evidence type="ECO:0000313" key="2">
    <source>
        <dbReference type="EMBL" id="ADZ71027.1"/>
    </source>
</evidence>
<feature type="compositionally biased region" description="Polar residues" evidence="1">
    <location>
        <begin position="85"/>
        <end position="94"/>
    </location>
</feature>
<feature type="compositionally biased region" description="Gly residues" evidence="1">
    <location>
        <begin position="64"/>
        <end position="77"/>
    </location>
</feature>
<dbReference type="STRING" id="991905.SL003B_2603"/>
<evidence type="ECO:0000256" key="1">
    <source>
        <dbReference type="SAM" id="MobiDB-lite"/>
    </source>
</evidence>
<dbReference type="EMBL" id="CP002568">
    <property type="protein sequence ID" value="ADZ71027.1"/>
    <property type="molecule type" value="Genomic_DNA"/>
</dbReference>
<accession>F2J3K3</accession>
<reference evidence="2 3" key="1">
    <citation type="journal article" date="2011" name="J. Bacteriol.">
        <title>Complete genome sequence of Polymorphum gilvum SL003B-26A1T, a crude oil-degrading bacterium from oil-polluted saline soil.</title>
        <authorList>
            <person name="Li S.G."/>
            <person name="Tang Y.Q."/>
            <person name="Nie Y."/>
            <person name="Cai M."/>
            <person name="Wu X.L."/>
        </authorList>
    </citation>
    <scope>NUCLEOTIDE SEQUENCE [LARGE SCALE GENOMIC DNA]</scope>
    <source>
        <strain evidence="3">LMG 25793 / CGMCC 1.9160 / SL003B-26A1</strain>
    </source>
</reference>
<proteinExistence type="predicted"/>
<evidence type="ECO:0000313" key="3">
    <source>
        <dbReference type="Proteomes" id="UP000008130"/>
    </source>
</evidence>
<dbReference type="HOGENOM" id="CLU_1873516_0_0_5"/>
<dbReference type="KEGG" id="pgv:SL003B_2603"/>
<name>F2J3K3_POLGS</name>
<organism evidence="2 3">
    <name type="scientific">Polymorphum gilvum (strain LMG 25793 / CGMCC 1.9160 / SL003B-26A1)</name>
    <dbReference type="NCBI Taxonomy" id="991905"/>
    <lineage>
        <taxon>Bacteria</taxon>
        <taxon>Pseudomonadati</taxon>
        <taxon>Pseudomonadota</taxon>
        <taxon>Alphaproteobacteria</taxon>
        <taxon>Rhodobacterales</taxon>
        <taxon>Paracoccaceae</taxon>
        <taxon>Polymorphum</taxon>
    </lineage>
</organism>
<keyword evidence="3" id="KW-1185">Reference proteome</keyword>
<sequence>MGQGHDVTRPCAAGNGWLFLQDSAPAWHRPFSPSAVHDPVHVPASCPASFPASCPASFPASSRCGGGGARRWGGDSGVAGPCLTASPSPRTQRSGDPGPTRSAACRSLEEARRGDPIPASAALRPSAPGSRSARPG</sequence>
<dbReference type="AlphaFoldDB" id="F2J3K3"/>
<gene>
    <name evidence="2" type="ordered locus">SL003B_2603</name>
</gene>